<dbReference type="STRING" id="1429043.X474_21305"/>
<dbReference type="EMBL" id="AZAC01000035">
    <property type="protein sequence ID" value="KIX12041.1"/>
    <property type="molecule type" value="Genomic_DNA"/>
</dbReference>
<evidence type="ECO:0008006" key="4">
    <source>
        <dbReference type="Google" id="ProtNLM"/>
    </source>
</evidence>
<sequence length="294" mass="33810">MPANQFKSWPDERLLDLLFSGEDRLPLGLALEIGDRESMLPYLSHIVMEKQSWLAELPEWWAVVHATFILGQRGGEEVVTPLLAALRWADAYDCDWVSEVLPSILGKVGPAMIPGLTAVVRDCTAGWSARDLALKGLAAVTLGNPDSTEHVFRIIGERLMDEGEDRVVRHMAGQILIDFRRQDYRMALLKLAREEWGGSFDLWPPFAFTVEDVDWAFRQNKLETWHYRDDWMRFYDPAEIQRRQKRWSREYLTSQGRQGSQTKGGQLLSLPRRDQDHPSVNSPQDFDPEDNSDQ</sequence>
<feature type="compositionally biased region" description="Polar residues" evidence="1">
    <location>
        <begin position="251"/>
        <end position="264"/>
    </location>
</feature>
<gene>
    <name evidence="2" type="ORF">X474_21305</name>
</gene>
<dbReference type="OrthoDB" id="504590at2"/>
<evidence type="ECO:0000256" key="1">
    <source>
        <dbReference type="SAM" id="MobiDB-lite"/>
    </source>
</evidence>
<reference evidence="2 3" key="1">
    <citation type="submission" date="2013-11" db="EMBL/GenBank/DDBJ databases">
        <title>Metagenomic analysis of a methanogenic consortium involved in long chain n-alkane degradation.</title>
        <authorList>
            <person name="Davidova I.A."/>
            <person name="Callaghan A.V."/>
            <person name="Wawrik B."/>
            <person name="Pruitt S."/>
            <person name="Marks C."/>
            <person name="Duncan K.E."/>
            <person name="Suflita J.M."/>
        </authorList>
    </citation>
    <scope>NUCLEOTIDE SEQUENCE [LARGE SCALE GENOMIC DNA]</scope>
    <source>
        <strain evidence="2 3">SPR</strain>
    </source>
</reference>
<dbReference type="RefSeq" id="WP_044351199.1">
    <property type="nucleotide sequence ID" value="NZ_AZAC01000035.1"/>
</dbReference>
<proteinExistence type="predicted"/>
<dbReference type="Gene3D" id="1.25.10.10">
    <property type="entry name" value="Leucine-rich Repeat Variant"/>
    <property type="match status" value="1"/>
</dbReference>
<evidence type="ECO:0000313" key="2">
    <source>
        <dbReference type="EMBL" id="KIX12041.1"/>
    </source>
</evidence>
<evidence type="ECO:0000313" key="3">
    <source>
        <dbReference type="Proteomes" id="UP000032233"/>
    </source>
</evidence>
<dbReference type="AlphaFoldDB" id="A0A0D2J8M2"/>
<dbReference type="Proteomes" id="UP000032233">
    <property type="component" value="Unassembled WGS sequence"/>
</dbReference>
<name>A0A0D2J8M2_9BACT</name>
<protein>
    <recommendedName>
        <fullName evidence="4">HEAT repeat domain-containing protein</fullName>
    </recommendedName>
</protein>
<keyword evidence="3" id="KW-1185">Reference proteome</keyword>
<comment type="caution">
    <text evidence="2">The sequence shown here is derived from an EMBL/GenBank/DDBJ whole genome shotgun (WGS) entry which is preliminary data.</text>
</comment>
<organism evidence="2 3">
    <name type="scientific">Dethiosulfatarculus sandiegensis</name>
    <dbReference type="NCBI Taxonomy" id="1429043"/>
    <lineage>
        <taxon>Bacteria</taxon>
        <taxon>Pseudomonadati</taxon>
        <taxon>Thermodesulfobacteriota</taxon>
        <taxon>Desulfarculia</taxon>
        <taxon>Desulfarculales</taxon>
        <taxon>Desulfarculaceae</taxon>
        <taxon>Dethiosulfatarculus</taxon>
    </lineage>
</organism>
<dbReference type="InterPro" id="IPR011989">
    <property type="entry name" value="ARM-like"/>
</dbReference>
<dbReference type="InParanoid" id="A0A0D2J8M2"/>
<feature type="region of interest" description="Disordered" evidence="1">
    <location>
        <begin position="251"/>
        <end position="294"/>
    </location>
</feature>
<accession>A0A0D2J8M2</accession>